<accession>A0AAU9X3K8</accession>
<protein>
    <recommendedName>
        <fullName evidence="9">Apple domain-containing protein</fullName>
    </recommendedName>
</protein>
<name>A0AAU9X3K8_9CNID</name>
<feature type="non-terminal residue" evidence="7">
    <location>
        <position position="1"/>
    </location>
</feature>
<evidence type="ECO:0000256" key="2">
    <source>
        <dbReference type="ARBA" id="ARBA00022525"/>
    </source>
</evidence>
<feature type="domain" description="Fibrillar collagen NC1" evidence="6">
    <location>
        <begin position="388"/>
        <end position="456"/>
    </location>
</feature>
<dbReference type="PROSITE" id="PS51461">
    <property type="entry name" value="NC1_FIB"/>
    <property type="match status" value="1"/>
</dbReference>
<evidence type="ECO:0000256" key="4">
    <source>
        <dbReference type="SAM" id="Phobius"/>
    </source>
</evidence>
<evidence type="ECO:0000259" key="5">
    <source>
        <dbReference type="PROSITE" id="PS50948"/>
    </source>
</evidence>
<dbReference type="InterPro" id="IPR003609">
    <property type="entry name" value="Pan_app"/>
</dbReference>
<dbReference type="Pfam" id="PF14295">
    <property type="entry name" value="PAN_4"/>
    <property type="match status" value="1"/>
</dbReference>
<evidence type="ECO:0000313" key="7">
    <source>
        <dbReference type="EMBL" id="CAH3135242.1"/>
    </source>
</evidence>
<dbReference type="GO" id="GO:0005576">
    <property type="term" value="C:extracellular region"/>
    <property type="evidence" value="ECO:0007669"/>
    <property type="project" value="UniProtKB-SubCell"/>
</dbReference>
<feature type="transmembrane region" description="Helical" evidence="4">
    <location>
        <begin position="248"/>
        <end position="276"/>
    </location>
</feature>
<keyword evidence="4" id="KW-1133">Transmembrane helix</keyword>
<organism evidence="7 8">
    <name type="scientific">Pocillopora meandrina</name>
    <dbReference type="NCBI Taxonomy" id="46732"/>
    <lineage>
        <taxon>Eukaryota</taxon>
        <taxon>Metazoa</taxon>
        <taxon>Cnidaria</taxon>
        <taxon>Anthozoa</taxon>
        <taxon>Hexacorallia</taxon>
        <taxon>Scleractinia</taxon>
        <taxon>Astrocoeniina</taxon>
        <taxon>Pocilloporidae</taxon>
        <taxon>Pocillopora</taxon>
    </lineage>
</organism>
<feature type="transmembrane region" description="Helical" evidence="4">
    <location>
        <begin position="297"/>
        <end position="318"/>
    </location>
</feature>
<evidence type="ECO:0008006" key="9">
    <source>
        <dbReference type="Google" id="ProtNLM"/>
    </source>
</evidence>
<keyword evidence="4" id="KW-0812">Transmembrane</keyword>
<dbReference type="Proteomes" id="UP001159428">
    <property type="component" value="Unassembled WGS sequence"/>
</dbReference>
<dbReference type="PROSITE" id="PS50948">
    <property type="entry name" value="PAN"/>
    <property type="match status" value="1"/>
</dbReference>
<comment type="subcellular location">
    <subcellularLocation>
        <location evidence="1">Secreted</location>
    </subcellularLocation>
</comment>
<dbReference type="GO" id="GO:0005581">
    <property type="term" value="C:collagen trimer"/>
    <property type="evidence" value="ECO:0007669"/>
    <property type="project" value="UniProtKB-KW"/>
</dbReference>
<reference evidence="7 8" key="1">
    <citation type="submission" date="2022-05" db="EMBL/GenBank/DDBJ databases">
        <authorList>
            <consortium name="Genoscope - CEA"/>
            <person name="William W."/>
        </authorList>
    </citation>
    <scope>NUCLEOTIDE SEQUENCE [LARGE SCALE GENOMIC DNA]</scope>
</reference>
<dbReference type="Pfam" id="PF00024">
    <property type="entry name" value="PAN_1"/>
    <property type="match status" value="1"/>
</dbReference>
<evidence type="ECO:0000256" key="1">
    <source>
        <dbReference type="ARBA" id="ARBA00004613"/>
    </source>
</evidence>
<keyword evidence="4" id="KW-0472">Membrane</keyword>
<evidence type="ECO:0000313" key="8">
    <source>
        <dbReference type="Proteomes" id="UP001159428"/>
    </source>
</evidence>
<evidence type="ECO:0000259" key="6">
    <source>
        <dbReference type="PROSITE" id="PS51461"/>
    </source>
</evidence>
<keyword evidence="8" id="KW-1185">Reference proteome</keyword>
<sequence>FHENTRLIICRYHRSNVLHIVGPQASFFTELFFTSQMFLNIATQQYGTGGDLYSIYQKMLKGHTYKTFKTTPGTLECREACLYYDRCHSFNFVMFIAICELNNRTKEVRPEDFVKDENRCYMAKGPKRVCVRITFDEMESSSPLCRHRNDFASHLPYYMLPTTTSSVSGTRYHHHLYMPKLCRVFIPKASVLFGYFSLRYRPRKTMRCFLLNETNQNKAVAMRTTHIVRQGFVCKHRFFNVFFLLRCFIFYLFLVLFGFFWFFFGFFCVCVCYSSEMASNDVQSRSNYRKTYNKSDMLHMAVRQVSFFTALFFISLVFREIASQQCHGIYSIYRMMLQGHTYKTFKTTTGMLECRETCLADDRCQSFNVVMGIAICELNNRNKEARPEDFVKDENRYYMAKDSNRVPLGSIRELPAESCEEIKASEGGQAVNGNYWLDSTRSGNSTLARCDMNTKG</sequence>
<evidence type="ECO:0000256" key="3">
    <source>
        <dbReference type="ARBA" id="ARBA00023119"/>
    </source>
</evidence>
<keyword evidence="2" id="KW-0964">Secreted</keyword>
<keyword evidence="3" id="KW-0176">Collagen</keyword>
<dbReference type="GO" id="GO:0005201">
    <property type="term" value="F:extracellular matrix structural constituent"/>
    <property type="evidence" value="ECO:0007669"/>
    <property type="project" value="InterPro"/>
</dbReference>
<dbReference type="EMBL" id="CALNXJ010000029">
    <property type="protein sequence ID" value="CAH3135242.1"/>
    <property type="molecule type" value="Genomic_DNA"/>
</dbReference>
<feature type="domain" description="Apple" evidence="5">
    <location>
        <begin position="326"/>
        <end position="403"/>
    </location>
</feature>
<gene>
    <name evidence="7" type="ORF">PMEA_00016102</name>
</gene>
<dbReference type="AlphaFoldDB" id="A0AAU9X3K8"/>
<proteinExistence type="predicted"/>
<dbReference type="InterPro" id="IPR000885">
    <property type="entry name" value="Fib_collagen_C"/>
</dbReference>
<comment type="caution">
    <text evidence="7">The sequence shown here is derived from an EMBL/GenBank/DDBJ whole genome shotgun (WGS) entry which is preliminary data.</text>
</comment>